<organism evidence="3 4">
    <name type="scientific">Rhizoctonia solani</name>
    <dbReference type="NCBI Taxonomy" id="456999"/>
    <lineage>
        <taxon>Eukaryota</taxon>
        <taxon>Fungi</taxon>
        <taxon>Dikarya</taxon>
        <taxon>Basidiomycota</taxon>
        <taxon>Agaricomycotina</taxon>
        <taxon>Agaricomycetes</taxon>
        <taxon>Cantharellales</taxon>
        <taxon>Ceratobasidiaceae</taxon>
        <taxon>Rhizoctonia</taxon>
    </lineage>
</organism>
<feature type="compositionally biased region" description="Polar residues" evidence="1">
    <location>
        <begin position="622"/>
        <end position="631"/>
    </location>
</feature>
<proteinExistence type="predicted"/>
<feature type="region of interest" description="Disordered" evidence="1">
    <location>
        <begin position="613"/>
        <end position="634"/>
    </location>
</feature>
<accession>A0A0K6FP58</accession>
<protein>
    <recommendedName>
        <fullName evidence="2">MACPF-like domain-containing protein</fullName>
    </recommendedName>
</protein>
<reference evidence="3 4" key="1">
    <citation type="submission" date="2015-07" db="EMBL/GenBank/DDBJ databases">
        <authorList>
            <person name="Noorani M."/>
        </authorList>
    </citation>
    <scope>NUCLEOTIDE SEQUENCE [LARGE SCALE GENOMIC DNA]</scope>
    <source>
        <strain evidence="3">BBA 69670</strain>
    </source>
</reference>
<keyword evidence="4" id="KW-1185">Reference proteome</keyword>
<dbReference type="Pfam" id="PF22693">
    <property type="entry name" value="MACPF_1"/>
    <property type="match status" value="1"/>
</dbReference>
<feature type="region of interest" description="Disordered" evidence="1">
    <location>
        <begin position="371"/>
        <end position="431"/>
    </location>
</feature>
<evidence type="ECO:0000313" key="3">
    <source>
        <dbReference type="EMBL" id="CUA68060.1"/>
    </source>
</evidence>
<name>A0A0K6FP58_9AGAM</name>
<evidence type="ECO:0000259" key="2">
    <source>
        <dbReference type="Pfam" id="PF22693"/>
    </source>
</evidence>
<dbReference type="EMBL" id="CYGV01000324">
    <property type="protein sequence ID" value="CUA68060.1"/>
    <property type="molecule type" value="Genomic_DNA"/>
</dbReference>
<dbReference type="Proteomes" id="UP000044841">
    <property type="component" value="Unassembled WGS sequence"/>
</dbReference>
<feature type="domain" description="MACPF-like" evidence="2">
    <location>
        <begin position="482"/>
        <end position="672"/>
    </location>
</feature>
<sequence>MSSISTQTEKPKPAAAIVFQVKVFKLEKPTTDPPTTTYSPAPLTNFEHESPTADVFKALSLAYVRPKIVSVMGEKFRFSDTQGSVMSDATTFESYLLNLGTPLDPKKLTDPIKLYVIAFKEPPLTFLEILNDPPFILKFVQRLEGGELKREGTLTSDALPALKGGKIPLGELRPRIAGMSSAFTRHQFCLQDGHVVDDNMLLIEYLVSSAKPEDQMGPVPSVEVYFCKPGVNTAGASDWVKNHDALKTDSTLKGDVLNVERDKALLEIKEQLDATKYRVNELAVKDARSAGKLTEDEWGLVLRNCNLMFGWVVDVNNNTVKRAPKAAFRLKKGLNMPAGYVPPVNPPTTTPVTTTSTTTTTVATSVPLTAPATTAPATGAPTTTTTGVPNTTGVPVTTTTTVPSATGVPVTVPAVPTSTTSTSQSTTTTTTTNVRLPEKANAIPNFFVTDDSRIEITMVEHQFQESMAKSHFSSTSVEASVSGGFAGISVGVSTSVSKSQSSEEKKSRKESEKTLVGSYLFPRATVNLTPSDLEPTEDLKSAIAKIRAKKDIADLRKLHRDFGHLFCQSVVVGGCLQTTKIVTMTETSEETSSKEQFKVSVGVAVQTPFASASVKTSREEGSAQQHGTTTADSKEKLVFEATGGNTLLATNPDSWSASLSDYSNWRAIKRDELSSLSDAISQIDGYAEVLMWFSQAVPALSKYVQIPPSRSLTFRLKTMADGARMKRVLGEGVHKYLGHNPSRIPELVHVGVDPLYASDRLVSEFQPGLVDKGWPVLDLTAFTKPRYLSQSSGLFTPRKTQAPVLIPYTGKITAEKPTDDKTKADLKDFDNVYKQTVWKFEVPDGDVMVHESRVSITSLGSDLNPTLSVFRTEQGVFLPAMTSQDGPSYWRVLRSDPTARAGDPIRDGDTIRLSWRFSDQTAGFRDFYDDTFGRRRFSKPDESSDALYLKVPYPPFSNSSDTTLVLSPAETDKPVVEPLKVVPPPGASYSEGLMCYNLHDVSFRLDFVGSDAVGETRDYMAPVGGAQSGVASTGWELSTRELKLPAVMVANLLLPGAKGPTAAVLLYALLL</sequence>
<evidence type="ECO:0000313" key="4">
    <source>
        <dbReference type="Proteomes" id="UP000044841"/>
    </source>
</evidence>
<dbReference type="AlphaFoldDB" id="A0A0K6FP58"/>
<evidence type="ECO:0000256" key="1">
    <source>
        <dbReference type="SAM" id="MobiDB-lite"/>
    </source>
</evidence>
<dbReference type="InterPro" id="IPR054586">
    <property type="entry name" value="MACPF_1_fungal"/>
</dbReference>
<gene>
    <name evidence="3" type="ORF">RSOLAG22IIIB_07734</name>
</gene>